<dbReference type="InterPro" id="IPR003613">
    <property type="entry name" value="Ubox_domain"/>
</dbReference>
<comment type="caution">
    <text evidence="3">The sequence shown here is derived from an EMBL/GenBank/DDBJ whole genome shotgun (WGS) entry which is preliminary data.</text>
</comment>
<dbReference type="InterPro" id="IPR011989">
    <property type="entry name" value="ARM-like"/>
</dbReference>
<evidence type="ECO:0000259" key="2">
    <source>
        <dbReference type="PROSITE" id="PS51698"/>
    </source>
</evidence>
<dbReference type="PANTHER" id="PTHR23315">
    <property type="entry name" value="U BOX DOMAIN-CONTAINING"/>
    <property type="match status" value="1"/>
</dbReference>
<protein>
    <recommendedName>
        <fullName evidence="2">U-box domain-containing protein</fullName>
    </recommendedName>
</protein>
<organism evidence="3 4">
    <name type="scientific">Brassica napus</name>
    <name type="common">Rape</name>
    <dbReference type="NCBI Taxonomy" id="3708"/>
    <lineage>
        <taxon>Eukaryota</taxon>
        <taxon>Viridiplantae</taxon>
        <taxon>Streptophyta</taxon>
        <taxon>Embryophyta</taxon>
        <taxon>Tracheophyta</taxon>
        <taxon>Spermatophyta</taxon>
        <taxon>Magnoliopsida</taxon>
        <taxon>eudicotyledons</taxon>
        <taxon>Gunneridae</taxon>
        <taxon>Pentapetalae</taxon>
        <taxon>rosids</taxon>
        <taxon>malvids</taxon>
        <taxon>Brassicales</taxon>
        <taxon>Brassicaceae</taxon>
        <taxon>Brassiceae</taxon>
        <taxon>Brassica</taxon>
    </lineage>
</organism>
<dbReference type="PANTHER" id="PTHR23315:SF357">
    <property type="entry name" value="RING-TYPE E3 UBIQUITIN TRANSFERASE"/>
    <property type="match status" value="1"/>
</dbReference>
<evidence type="ECO:0000313" key="3">
    <source>
        <dbReference type="EMBL" id="KAH0942999.1"/>
    </source>
</evidence>
<dbReference type="EMBL" id="JAGKQM010000001">
    <property type="protein sequence ID" value="KAH0942999.1"/>
    <property type="molecule type" value="Genomic_DNA"/>
</dbReference>
<dbReference type="Proteomes" id="UP000824890">
    <property type="component" value="Unassembled WGS sequence"/>
</dbReference>
<keyword evidence="1" id="KW-0833">Ubl conjugation pathway</keyword>
<sequence length="350" mass="39009">TYELHYIDRWLREVNNKTLDPLDSTELIPNKAVSRLILGWCKENNVILTRRLGRRLKNSIAKQDSSPFSASLWSLGGADIDHELQRELVKTVFHVSVQEENRVFIAENAHGSKETQEDAAATLSLLSSCDSNMQPIGRAGALKPLIDVLDDDDASAFNTVSNRKQNQGVVSILTRKAKAVAWVDRILPLLALLSAHQQAAKEMNDPDFQERSCGKGCVMSTIPVTRQGINNMLCIDLWDLQANDSSTGIRKSVVVHLSQPCDCTNLSFTEVVTGQVIFQFDQNLSVLFSNQVGIGLVFTFLVLKKATKKNNPCADNLSLHFTRSNYNHERNLSTSTLLHIHKDKAIAHYT</sequence>
<dbReference type="InterPro" id="IPR016024">
    <property type="entry name" value="ARM-type_fold"/>
</dbReference>
<proteinExistence type="predicted"/>
<dbReference type="PROSITE" id="PS51698">
    <property type="entry name" value="U_BOX"/>
    <property type="match status" value="1"/>
</dbReference>
<feature type="domain" description="U-box" evidence="2">
    <location>
        <begin position="1"/>
        <end position="47"/>
    </location>
</feature>
<evidence type="ECO:0000313" key="4">
    <source>
        <dbReference type="Proteomes" id="UP000824890"/>
    </source>
</evidence>
<evidence type="ECO:0000256" key="1">
    <source>
        <dbReference type="ARBA" id="ARBA00022786"/>
    </source>
</evidence>
<keyword evidence="4" id="KW-1185">Reference proteome</keyword>
<dbReference type="SUPFAM" id="SSF48371">
    <property type="entry name" value="ARM repeat"/>
    <property type="match status" value="1"/>
</dbReference>
<dbReference type="Gene3D" id="1.25.10.10">
    <property type="entry name" value="Leucine-rich Repeat Variant"/>
    <property type="match status" value="1"/>
</dbReference>
<accession>A0ABQ8EN34</accession>
<gene>
    <name evidence="3" type="ORF">HID58_002636</name>
</gene>
<feature type="non-terminal residue" evidence="3">
    <location>
        <position position="1"/>
    </location>
</feature>
<name>A0ABQ8EN34_BRANA</name>
<reference evidence="3 4" key="1">
    <citation type="submission" date="2021-05" db="EMBL/GenBank/DDBJ databases">
        <title>Genome Assembly of Synthetic Allotetraploid Brassica napus Reveals Homoeologous Exchanges between Subgenomes.</title>
        <authorList>
            <person name="Davis J.T."/>
        </authorList>
    </citation>
    <scope>NUCLEOTIDE SEQUENCE [LARGE SCALE GENOMIC DNA]</scope>
    <source>
        <strain evidence="4">cv. Da-Ae</strain>
        <tissue evidence="3">Seedling</tissue>
    </source>
</reference>